<protein>
    <submittedName>
        <fullName evidence="5">Histidyl-tRNA synthetase</fullName>
    </submittedName>
</protein>
<sequence>MENANQWYVSSDERYVNHLEQARVILLAPITSRKAVKMSSELNQVGIGVRTESVNPKFGLQMAAELGIRFVIGIHENEIAVDQVSLMDMLEMQERIMPMDQAIYVIEKIYPPADFT</sequence>
<keyword evidence="2" id="KW-0547">Nucleotide-binding</keyword>
<gene>
    <name evidence="5" type="ORF">J2Z65_000898</name>
</gene>
<dbReference type="Proteomes" id="UP001519344">
    <property type="component" value="Unassembled WGS sequence"/>
</dbReference>
<keyword evidence="2" id="KW-0067">ATP-binding</keyword>
<feature type="domain" description="Anticodon-binding" evidence="4">
    <location>
        <begin position="22"/>
        <end position="108"/>
    </location>
</feature>
<organism evidence="5 6">
    <name type="scientific">Paenibacillus aceris</name>
    <dbReference type="NCBI Taxonomy" id="869555"/>
    <lineage>
        <taxon>Bacteria</taxon>
        <taxon>Bacillati</taxon>
        <taxon>Bacillota</taxon>
        <taxon>Bacilli</taxon>
        <taxon>Bacillales</taxon>
        <taxon>Paenibacillaceae</taxon>
        <taxon>Paenibacillus</taxon>
    </lineage>
</organism>
<keyword evidence="6" id="KW-1185">Reference proteome</keyword>
<dbReference type="Pfam" id="PF03129">
    <property type="entry name" value="HGTP_anticodon"/>
    <property type="match status" value="1"/>
</dbReference>
<evidence type="ECO:0000259" key="4">
    <source>
        <dbReference type="Pfam" id="PF03129"/>
    </source>
</evidence>
<dbReference type="EMBL" id="JAGGKV010000002">
    <property type="protein sequence ID" value="MBP1961700.1"/>
    <property type="molecule type" value="Genomic_DNA"/>
</dbReference>
<keyword evidence="1" id="KW-0963">Cytoplasm</keyword>
<dbReference type="RefSeq" id="WP_167054256.1">
    <property type="nucleotide sequence ID" value="NZ_JAAOZR010000006.1"/>
</dbReference>
<evidence type="ECO:0000313" key="6">
    <source>
        <dbReference type="Proteomes" id="UP001519344"/>
    </source>
</evidence>
<evidence type="ECO:0000256" key="1">
    <source>
        <dbReference type="ARBA" id="ARBA00022490"/>
    </source>
</evidence>
<dbReference type="InterPro" id="IPR036621">
    <property type="entry name" value="Anticodon-bd_dom_sf"/>
</dbReference>
<evidence type="ECO:0000313" key="5">
    <source>
        <dbReference type="EMBL" id="MBP1961700.1"/>
    </source>
</evidence>
<name>A0ABS4HT58_9BACL</name>
<keyword evidence="3" id="KW-0436">Ligase</keyword>
<evidence type="ECO:0000256" key="3">
    <source>
        <dbReference type="ARBA" id="ARBA00023146"/>
    </source>
</evidence>
<keyword evidence="3" id="KW-0030">Aminoacyl-tRNA synthetase</keyword>
<dbReference type="Gene3D" id="3.40.50.800">
    <property type="entry name" value="Anticodon-binding domain"/>
    <property type="match status" value="1"/>
</dbReference>
<accession>A0ABS4HT58</accession>
<evidence type="ECO:0000256" key="2">
    <source>
        <dbReference type="ARBA" id="ARBA00022840"/>
    </source>
</evidence>
<proteinExistence type="predicted"/>
<reference evidence="5 6" key="1">
    <citation type="submission" date="2021-03" db="EMBL/GenBank/DDBJ databases">
        <title>Genomic Encyclopedia of Type Strains, Phase IV (KMG-IV): sequencing the most valuable type-strain genomes for metagenomic binning, comparative biology and taxonomic classification.</title>
        <authorList>
            <person name="Goeker M."/>
        </authorList>
    </citation>
    <scope>NUCLEOTIDE SEQUENCE [LARGE SCALE GENOMIC DNA]</scope>
    <source>
        <strain evidence="5 6">DSM 24950</strain>
    </source>
</reference>
<comment type="caution">
    <text evidence="5">The sequence shown here is derived from an EMBL/GenBank/DDBJ whole genome shotgun (WGS) entry which is preliminary data.</text>
</comment>
<dbReference type="SUPFAM" id="SSF52954">
    <property type="entry name" value="Class II aaRS ABD-related"/>
    <property type="match status" value="1"/>
</dbReference>
<dbReference type="InterPro" id="IPR004154">
    <property type="entry name" value="Anticodon-bd"/>
</dbReference>